<dbReference type="KEGG" id="tvi:Thivi_1884"/>
<name>I3YA35_THIV6</name>
<evidence type="ECO:0000256" key="1">
    <source>
        <dbReference type="SAM" id="SignalP"/>
    </source>
</evidence>
<organism evidence="2 3">
    <name type="scientific">Thiocystis violascens (strain ATCC 17096 / DSM 198 / 6111)</name>
    <name type="common">Chromatium violascens</name>
    <dbReference type="NCBI Taxonomy" id="765911"/>
    <lineage>
        <taxon>Bacteria</taxon>
        <taxon>Pseudomonadati</taxon>
        <taxon>Pseudomonadota</taxon>
        <taxon>Gammaproteobacteria</taxon>
        <taxon>Chromatiales</taxon>
        <taxon>Chromatiaceae</taxon>
        <taxon>Thiocystis</taxon>
    </lineage>
</organism>
<gene>
    <name evidence="2" type="ordered locus">Thivi_1884</name>
</gene>
<feature type="chain" id="PRO_5003682860" evidence="1">
    <location>
        <begin position="21"/>
        <end position="48"/>
    </location>
</feature>
<dbReference type="RefSeq" id="WP_014778312.1">
    <property type="nucleotide sequence ID" value="NC_018012.1"/>
</dbReference>
<keyword evidence="3" id="KW-1185">Reference proteome</keyword>
<dbReference type="Proteomes" id="UP000006062">
    <property type="component" value="Chromosome"/>
</dbReference>
<protein>
    <submittedName>
        <fullName evidence="2">Uncharacterized protein</fullName>
    </submittedName>
</protein>
<feature type="signal peptide" evidence="1">
    <location>
        <begin position="1"/>
        <end position="20"/>
    </location>
</feature>
<accession>I3YA35</accession>
<dbReference type="AlphaFoldDB" id="I3YA35"/>
<sequence length="48" mass="5205">MSKPLVTATFLMILTATLLAASSFARDQPIASRLDGWGQHHHAIATTR</sequence>
<keyword evidence="1" id="KW-0732">Signal</keyword>
<dbReference type="STRING" id="765911.Thivi_1884"/>
<reference evidence="2 3" key="1">
    <citation type="submission" date="2012-06" db="EMBL/GenBank/DDBJ databases">
        <title>Complete sequence of Thiocystis violascens DSM 198.</title>
        <authorList>
            <consortium name="US DOE Joint Genome Institute"/>
            <person name="Lucas S."/>
            <person name="Han J."/>
            <person name="Lapidus A."/>
            <person name="Cheng J.-F."/>
            <person name="Goodwin L."/>
            <person name="Pitluck S."/>
            <person name="Peters L."/>
            <person name="Ovchinnikova G."/>
            <person name="Teshima H."/>
            <person name="Detter J.C."/>
            <person name="Han C."/>
            <person name="Tapia R."/>
            <person name="Land M."/>
            <person name="Hauser L."/>
            <person name="Kyrpides N."/>
            <person name="Ivanova N."/>
            <person name="Pagani I."/>
            <person name="Vogl K."/>
            <person name="Liu Z."/>
            <person name="Frigaard N.-U."/>
            <person name="Bryant D."/>
            <person name="Woyke T."/>
        </authorList>
    </citation>
    <scope>NUCLEOTIDE SEQUENCE [LARGE SCALE GENOMIC DNA]</scope>
    <source>
        <strain evidence="3">ATCC 17096 / DSM 198 / 6111</strain>
    </source>
</reference>
<evidence type="ECO:0000313" key="3">
    <source>
        <dbReference type="Proteomes" id="UP000006062"/>
    </source>
</evidence>
<dbReference type="EMBL" id="CP003154">
    <property type="protein sequence ID" value="AFL73853.1"/>
    <property type="molecule type" value="Genomic_DNA"/>
</dbReference>
<evidence type="ECO:0000313" key="2">
    <source>
        <dbReference type="EMBL" id="AFL73853.1"/>
    </source>
</evidence>
<dbReference type="HOGENOM" id="CLU_3158895_0_0_6"/>
<proteinExistence type="predicted"/>